<feature type="compositionally biased region" description="Basic and acidic residues" evidence="1">
    <location>
        <begin position="7"/>
        <end position="19"/>
    </location>
</feature>
<proteinExistence type="predicted"/>
<keyword evidence="3" id="KW-1185">Reference proteome</keyword>
<feature type="compositionally biased region" description="Basic and acidic residues" evidence="1">
    <location>
        <begin position="187"/>
        <end position="216"/>
    </location>
</feature>
<evidence type="ECO:0000313" key="3">
    <source>
        <dbReference type="Proteomes" id="UP000287033"/>
    </source>
</evidence>
<organism evidence="2 3">
    <name type="scientific">Chiloscyllium punctatum</name>
    <name type="common">Brownbanded bambooshark</name>
    <name type="synonym">Hemiscyllium punctatum</name>
    <dbReference type="NCBI Taxonomy" id="137246"/>
    <lineage>
        <taxon>Eukaryota</taxon>
        <taxon>Metazoa</taxon>
        <taxon>Chordata</taxon>
        <taxon>Craniata</taxon>
        <taxon>Vertebrata</taxon>
        <taxon>Chondrichthyes</taxon>
        <taxon>Elasmobranchii</taxon>
        <taxon>Galeomorphii</taxon>
        <taxon>Galeoidea</taxon>
        <taxon>Orectolobiformes</taxon>
        <taxon>Hemiscylliidae</taxon>
        <taxon>Chiloscyllium</taxon>
    </lineage>
</organism>
<dbReference type="Proteomes" id="UP000287033">
    <property type="component" value="Unassembled WGS sequence"/>
</dbReference>
<dbReference type="AlphaFoldDB" id="A0A401TRN8"/>
<feature type="region of interest" description="Disordered" evidence="1">
    <location>
        <begin position="187"/>
        <end position="227"/>
    </location>
</feature>
<name>A0A401TRN8_CHIPU</name>
<feature type="compositionally biased region" description="Basic and acidic residues" evidence="1">
    <location>
        <begin position="91"/>
        <end position="118"/>
    </location>
</feature>
<feature type="compositionally biased region" description="Basic and acidic residues" evidence="1">
    <location>
        <begin position="41"/>
        <end position="80"/>
    </location>
</feature>
<protein>
    <submittedName>
        <fullName evidence="2">Uncharacterized protein</fullName>
    </submittedName>
</protein>
<feature type="region of interest" description="Disordered" evidence="1">
    <location>
        <begin position="1"/>
        <end position="153"/>
    </location>
</feature>
<dbReference type="EMBL" id="BEZZ01159648">
    <property type="protein sequence ID" value="GCC45278.1"/>
    <property type="molecule type" value="Genomic_DNA"/>
</dbReference>
<reference evidence="2 3" key="1">
    <citation type="journal article" date="2018" name="Nat. Ecol. Evol.">
        <title>Shark genomes provide insights into elasmobranch evolution and the origin of vertebrates.</title>
        <authorList>
            <person name="Hara Y"/>
            <person name="Yamaguchi K"/>
            <person name="Onimaru K"/>
            <person name="Kadota M"/>
            <person name="Koyanagi M"/>
            <person name="Keeley SD"/>
            <person name="Tatsumi K"/>
            <person name="Tanaka K"/>
            <person name="Motone F"/>
            <person name="Kageyama Y"/>
            <person name="Nozu R"/>
            <person name="Adachi N"/>
            <person name="Nishimura O"/>
            <person name="Nakagawa R"/>
            <person name="Tanegashima C"/>
            <person name="Kiyatake I"/>
            <person name="Matsumoto R"/>
            <person name="Murakumo K"/>
            <person name="Nishida K"/>
            <person name="Terakita A"/>
            <person name="Kuratani S"/>
            <person name="Sato K"/>
            <person name="Hyodo S Kuraku.S."/>
        </authorList>
    </citation>
    <scope>NUCLEOTIDE SEQUENCE [LARGE SCALE GENOMIC DNA]</scope>
</reference>
<gene>
    <name evidence="2" type="ORF">chiPu_0029552</name>
</gene>
<feature type="compositionally biased region" description="Basic and acidic residues" evidence="1">
    <location>
        <begin position="127"/>
        <end position="139"/>
    </location>
</feature>
<evidence type="ECO:0000256" key="1">
    <source>
        <dbReference type="SAM" id="MobiDB-lite"/>
    </source>
</evidence>
<evidence type="ECO:0000313" key="2">
    <source>
        <dbReference type="EMBL" id="GCC45278.1"/>
    </source>
</evidence>
<feature type="non-terminal residue" evidence="2">
    <location>
        <position position="1"/>
    </location>
</feature>
<accession>A0A401TRN8</accession>
<comment type="caution">
    <text evidence="2">The sequence shown here is derived from an EMBL/GenBank/DDBJ whole genome shotgun (WGS) entry which is preliminary data.</text>
</comment>
<sequence length="227" mass="25715">DGAGGKPDQRKAHMADRRIGHQALDVGLADRGERAQRHRGDRHEHQDLLPLADDARECGQRRTGEHRERGDLRSGREECRHRRRRSLIDVGRPHVERHRRDLEAEPGEQEHQAEHDADAAGGGGGRDAGERDRAGETVDQRSTVQQHARRQRAEHEILQAGLARLGIVALAGGNDIERKAHQLEAEVERDQVAGRDQYHHAERREQHQDRELEGTARRLGQVLGRQD</sequence>